<dbReference type="EnsemblBacteria" id="AAM06990">
    <property type="protein sequence ID" value="AAM06990"/>
    <property type="gene ID" value="MA_3635"/>
</dbReference>
<reference evidence="3 4" key="1">
    <citation type="journal article" date="2002" name="Genome Res.">
        <title>The genome of Methanosarcina acetivorans reveals extensive metabolic and physiological diversity.</title>
        <authorList>
            <person name="Galagan J.E."/>
            <person name="Nusbaum C."/>
            <person name="Roy A."/>
            <person name="Endrizzi M.G."/>
            <person name="Macdonald P."/>
            <person name="FitzHugh W."/>
            <person name="Calvo S."/>
            <person name="Engels R."/>
            <person name="Smirnov S."/>
            <person name="Atnoor D."/>
            <person name="Brown A."/>
            <person name="Allen N."/>
            <person name="Naylor J."/>
            <person name="Stange-Thomann N."/>
            <person name="DeArellano K."/>
            <person name="Johnson R."/>
            <person name="Linton L."/>
            <person name="McEwan P."/>
            <person name="McKernan K."/>
            <person name="Talamas J."/>
            <person name="Tirrell A."/>
            <person name="Ye W."/>
            <person name="Zimmer A."/>
            <person name="Barber R.D."/>
            <person name="Cann I."/>
            <person name="Graham D.E."/>
            <person name="Grahame D.A."/>
            <person name="Guss A."/>
            <person name="Hedderich R."/>
            <person name="Ingram-Smith C."/>
            <person name="Kuettner C.H."/>
            <person name="Krzycki J.A."/>
            <person name="Leigh J.A."/>
            <person name="Li W."/>
            <person name="Liu J."/>
            <person name="Mukhopadhyay B."/>
            <person name="Reeve J.N."/>
            <person name="Smith K."/>
            <person name="Springer T.A."/>
            <person name="Umayam L.A."/>
            <person name="White O."/>
            <person name="White R.H."/>
            <person name="de Macario E.C."/>
            <person name="Ferry J.G."/>
            <person name="Jarrell K.F."/>
            <person name="Jing H."/>
            <person name="Macario A.J.L."/>
            <person name="Paulsen I."/>
            <person name="Pritchett M."/>
            <person name="Sowers K.R."/>
            <person name="Swanson R.V."/>
            <person name="Zinder S.H."/>
            <person name="Lander E."/>
            <person name="Metcalf W.W."/>
            <person name="Birren B."/>
        </authorList>
    </citation>
    <scope>NUCLEOTIDE SEQUENCE [LARGE SCALE GENOMIC DNA]</scope>
    <source>
        <strain evidence="4">ATCC 35395 / DSM 2834 / JCM 12185 / C2A</strain>
    </source>
</reference>
<dbReference type="InterPro" id="IPR000073">
    <property type="entry name" value="AB_hydrolase_1"/>
</dbReference>
<keyword evidence="4" id="KW-1185">Reference proteome</keyword>
<dbReference type="Gene3D" id="3.40.50.1820">
    <property type="entry name" value="alpha/beta hydrolase"/>
    <property type="match status" value="1"/>
</dbReference>
<dbReference type="InterPro" id="IPR050266">
    <property type="entry name" value="AB_hydrolase_sf"/>
</dbReference>
<evidence type="ECO:0000313" key="3">
    <source>
        <dbReference type="EMBL" id="AAM06990.1"/>
    </source>
</evidence>
<dbReference type="GO" id="GO:0016787">
    <property type="term" value="F:hydrolase activity"/>
    <property type="evidence" value="ECO:0000318"/>
    <property type="project" value="GO_Central"/>
</dbReference>
<accession>Q8TJZ1</accession>
<protein>
    <submittedName>
        <fullName evidence="3">Hydrolase</fullName>
    </submittedName>
</protein>
<evidence type="ECO:0000259" key="2">
    <source>
        <dbReference type="Pfam" id="PF00561"/>
    </source>
</evidence>
<dbReference type="InterPro" id="IPR029058">
    <property type="entry name" value="AB_hydrolase_fold"/>
</dbReference>
<dbReference type="Proteomes" id="UP000002487">
    <property type="component" value="Chromosome"/>
</dbReference>
<evidence type="ECO:0000313" key="4">
    <source>
        <dbReference type="Proteomes" id="UP000002487"/>
    </source>
</evidence>
<dbReference type="PRINTS" id="PR00412">
    <property type="entry name" value="EPOXHYDRLASE"/>
</dbReference>
<dbReference type="PhylomeDB" id="Q8TJZ1"/>
<feature type="domain" description="AB hydrolase-1" evidence="2">
    <location>
        <begin position="35"/>
        <end position="268"/>
    </location>
</feature>
<dbReference type="HOGENOM" id="CLU_020336_50_1_2"/>
<keyword evidence="1 3" id="KW-0378">Hydrolase</keyword>
<dbReference type="PRINTS" id="PR00111">
    <property type="entry name" value="ABHYDROLASE"/>
</dbReference>
<dbReference type="AlphaFoldDB" id="Q8TJZ1"/>
<dbReference type="PANTHER" id="PTHR43798">
    <property type="entry name" value="MONOACYLGLYCEROL LIPASE"/>
    <property type="match status" value="1"/>
</dbReference>
<sequence length="282" mass="31232">MEFGLKLKEGDKMTAGYADFGDGKLYYEIEGNGETLVLIHAGFVDSRMWDEQWKAFTQHYRVLRFDMLGFGKSDPVTGPVSRRQDLYRLLQELGIEHARILGCSLGGETAIDFTLEHPELVRSLIVVSAAPGGFEMRGEPPALLLEMLQALEQGDLARVSDLQIRLWVDGSFRQPEQVDSRVRQRATEMNRIPVENGTWAIDDANPLSPLAPPAAGRLGDISIPVLVMAGALDNPEILRAADLLANEIEGAEKVIIPDTAHLPNMEKPAEFNRIVLGFLSRL</sequence>
<proteinExistence type="predicted"/>
<dbReference type="STRING" id="188937.MA_3635"/>
<dbReference type="InterPro" id="IPR000639">
    <property type="entry name" value="Epox_hydrolase-like"/>
</dbReference>
<name>Q8TJZ1_METAC</name>
<dbReference type="Pfam" id="PF00561">
    <property type="entry name" value="Abhydrolase_1"/>
    <property type="match status" value="1"/>
</dbReference>
<dbReference type="ESTHER" id="metac-MA3635">
    <property type="family name" value="6_AlphaBeta_hydrolase"/>
</dbReference>
<dbReference type="KEGG" id="mac:MA_3635"/>
<dbReference type="PANTHER" id="PTHR43798:SF31">
    <property type="entry name" value="AB HYDROLASE SUPERFAMILY PROTEIN YCLE"/>
    <property type="match status" value="1"/>
</dbReference>
<organism evidence="3 4">
    <name type="scientific">Methanosarcina acetivorans (strain ATCC 35395 / DSM 2834 / JCM 12185 / C2A)</name>
    <dbReference type="NCBI Taxonomy" id="188937"/>
    <lineage>
        <taxon>Archaea</taxon>
        <taxon>Methanobacteriati</taxon>
        <taxon>Methanobacteriota</taxon>
        <taxon>Stenosarchaea group</taxon>
        <taxon>Methanomicrobia</taxon>
        <taxon>Methanosarcinales</taxon>
        <taxon>Methanosarcinaceae</taxon>
        <taxon>Methanosarcina</taxon>
    </lineage>
</organism>
<evidence type="ECO:0000256" key="1">
    <source>
        <dbReference type="ARBA" id="ARBA00022801"/>
    </source>
</evidence>
<dbReference type="InParanoid" id="Q8TJZ1"/>
<gene>
    <name evidence="3" type="ordered locus">MA_3635</name>
</gene>
<dbReference type="EMBL" id="AE010299">
    <property type="protein sequence ID" value="AAM06990.1"/>
    <property type="molecule type" value="Genomic_DNA"/>
</dbReference>
<dbReference type="SUPFAM" id="SSF53474">
    <property type="entry name" value="alpha/beta-Hydrolases"/>
    <property type="match status" value="1"/>
</dbReference>